<dbReference type="Proteomes" id="UP000187209">
    <property type="component" value="Unassembled WGS sequence"/>
</dbReference>
<accession>A0A1R2D3Z3</accession>
<reference evidence="3 4" key="1">
    <citation type="submission" date="2016-11" db="EMBL/GenBank/DDBJ databases">
        <title>The macronuclear genome of Stentor coeruleus: a giant cell with tiny introns.</title>
        <authorList>
            <person name="Slabodnick M."/>
            <person name="Ruby J.G."/>
            <person name="Reiff S.B."/>
            <person name="Swart E.C."/>
            <person name="Gosai S."/>
            <person name="Prabakaran S."/>
            <person name="Witkowska E."/>
            <person name="Larue G.E."/>
            <person name="Fisher S."/>
            <person name="Freeman R.M."/>
            <person name="Gunawardena J."/>
            <person name="Chu W."/>
            <person name="Stover N.A."/>
            <person name="Gregory B.D."/>
            <person name="Nowacki M."/>
            <person name="Derisi J."/>
            <person name="Roy S.W."/>
            <person name="Marshall W.F."/>
            <person name="Sood P."/>
        </authorList>
    </citation>
    <scope>NUCLEOTIDE SEQUENCE [LARGE SCALE GENOMIC DNA]</scope>
    <source>
        <strain evidence="3">WM001</strain>
    </source>
</reference>
<feature type="domain" description="Nucleoplasmin-like" evidence="2">
    <location>
        <begin position="2"/>
        <end position="92"/>
    </location>
</feature>
<evidence type="ECO:0000259" key="2">
    <source>
        <dbReference type="Pfam" id="PF17800"/>
    </source>
</evidence>
<dbReference type="InterPro" id="IPR041232">
    <property type="entry name" value="NPL"/>
</dbReference>
<dbReference type="Gene3D" id="2.60.120.340">
    <property type="entry name" value="Nucleoplasmin core domain"/>
    <property type="match status" value="1"/>
</dbReference>
<evidence type="ECO:0000256" key="1">
    <source>
        <dbReference type="SAM" id="MobiDB-lite"/>
    </source>
</evidence>
<organism evidence="3 4">
    <name type="scientific">Stentor coeruleus</name>
    <dbReference type="NCBI Taxonomy" id="5963"/>
    <lineage>
        <taxon>Eukaryota</taxon>
        <taxon>Sar</taxon>
        <taxon>Alveolata</taxon>
        <taxon>Ciliophora</taxon>
        <taxon>Postciliodesmatophora</taxon>
        <taxon>Heterotrichea</taxon>
        <taxon>Heterotrichida</taxon>
        <taxon>Stentoridae</taxon>
        <taxon>Stentor</taxon>
    </lineage>
</organism>
<evidence type="ECO:0000313" key="4">
    <source>
        <dbReference type="Proteomes" id="UP000187209"/>
    </source>
</evidence>
<proteinExistence type="predicted"/>
<dbReference type="EMBL" id="MPUH01000005">
    <property type="protein sequence ID" value="OMJ95985.1"/>
    <property type="molecule type" value="Genomic_DNA"/>
</dbReference>
<comment type="caution">
    <text evidence="3">The sequence shown here is derived from an EMBL/GenBank/DDBJ whole genome shotgun (WGS) entry which is preliminary data.</text>
</comment>
<sequence length="135" mass="15106">MIWGIKLSAGENYNLGSLKTLGEILKLSQLFLDLNSTDDDISVFASYEEEKVLLARLNTSRPCAGLDLFFTIRDKNKLYIVGRGSVNIIGYLEPVLKRKCLEKPKESSSDDTESLKNPSDSESEEIIIPPSKNKH</sequence>
<dbReference type="OrthoDB" id="10645623at2759"/>
<gene>
    <name evidence="3" type="ORF">SteCoe_548</name>
</gene>
<name>A0A1R2D3Z3_9CILI</name>
<evidence type="ECO:0000313" key="3">
    <source>
        <dbReference type="EMBL" id="OMJ95985.1"/>
    </source>
</evidence>
<feature type="region of interest" description="Disordered" evidence="1">
    <location>
        <begin position="102"/>
        <end position="135"/>
    </location>
</feature>
<keyword evidence="4" id="KW-1185">Reference proteome</keyword>
<dbReference type="AlphaFoldDB" id="A0A1R2D3Z3"/>
<dbReference type="Pfam" id="PF17800">
    <property type="entry name" value="NPL"/>
    <property type="match status" value="1"/>
</dbReference>
<protein>
    <recommendedName>
        <fullName evidence="2">Nucleoplasmin-like domain-containing protein</fullName>
    </recommendedName>
</protein>